<dbReference type="InterPro" id="IPR006626">
    <property type="entry name" value="PbH1"/>
</dbReference>
<keyword evidence="1" id="KW-0732">Signal</keyword>
<dbReference type="InterPro" id="IPR011050">
    <property type="entry name" value="Pectin_lyase_fold/virulence"/>
</dbReference>
<dbReference type="EMBL" id="WIND01000002">
    <property type="protein sequence ID" value="MSU88833.1"/>
    <property type="molecule type" value="Genomic_DNA"/>
</dbReference>
<organism evidence="3 4">
    <name type="scientific">Halovulum marinum</name>
    <dbReference type="NCBI Taxonomy" id="2662447"/>
    <lineage>
        <taxon>Bacteria</taxon>
        <taxon>Pseudomonadati</taxon>
        <taxon>Pseudomonadota</taxon>
        <taxon>Alphaproteobacteria</taxon>
        <taxon>Rhodobacterales</taxon>
        <taxon>Paracoccaceae</taxon>
        <taxon>Halovulum</taxon>
    </lineage>
</organism>
<evidence type="ECO:0000313" key="4">
    <source>
        <dbReference type="Proteomes" id="UP000474957"/>
    </source>
</evidence>
<evidence type="ECO:0000259" key="2">
    <source>
        <dbReference type="Pfam" id="PF05048"/>
    </source>
</evidence>
<accession>A0A6L5YWV6</accession>
<reference evidence="3 4" key="1">
    <citation type="submission" date="2019-10" db="EMBL/GenBank/DDBJ databases">
        <title>Cognatihalovulum marinum gen. nov. sp. nov., a new member of the family Rhodobacteraceae isolated from deep seawater of the Northwest Indian Ocean.</title>
        <authorList>
            <person name="Ruan C."/>
            <person name="Wang J."/>
            <person name="Zheng X."/>
            <person name="Song L."/>
            <person name="Zhu Y."/>
            <person name="Huang Y."/>
            <person name="Lu Z."/>
            <person name="Du W."/>
            <person name="Huang L."/>
            <person name="Dai X."/>
        </authorList>
    </citation>
    <scope>NUCLEOTIDE SEQUENCE [LARGE SCALE GENOMIC DNA]</scope>
    <source>
        <strain evidence="3 4">2CG4</strain>
    </source>
</reference>
<dbReference type="RefSeq" id="WP_154445226.1">
    <property type="nucleotide sequence ID" value="NZ_WIND01000002.1"/>
</dbReference>
<dbReference type="Pfam" id="PF05048">
    <property type="entry name" value="NosD"/>
    <property type="match status" value="1"/>
</dbReference>
<dbReference type="Proteomes" id="UP000474957">
    <property type="component" value="Unassembled WGS sequence"/>
</dbReference>
<dbReference type="AlphaFoldDB" id="A0A6L5YWV6"/>
<dbReference type="InterPro" id="IPR007742">
    <property type="entry name" value="NosD_dom"/>
</dbReference>
<dbReference type="Gene3D" id="2.160.20.10">
    <property type="entry name" value="Single-stranded right-handed beta-helix, Pectin lyase-like"/>
    <property type="match status" value="1"/>
</dbReference>
<dbReference type="InterPro" id="IPR012334">
    <property type="entry name" value="Pectin_lyas_fold"/>
</dbReference>
<comment type="caution">
    <text evidence="3">The sequence shown here is derived from an EMBL/GenBank/DDBJ whole genome shotgun (WGS) entry which is preliminary data.</text>
</comment>
<feature type="chain" id="PRO_5026987989" description="Periplasmic copper-binding protein NosD beta helix domain-containing protein" evidence="1">
    <location>
        <begin position="23"/>
        <end position="504"/>
    </location>
</feature>
<evidence type="ECO:0000256" key="1">
    <source>
        <dbReference type="SAM" id="SignalP"/>
    </source>
</evidence>
<feature type="domain" description="Periplasmic copper-binding protein NosD beta helix" evidence="2">
    <location>
        <begin position="283"/>
        <end position="457"/>
    </location>
</feature>
<sequence>MPKILDKLSLIALILFGSAAQASPDAVGVGLRQQLRGLEAALADAGNAQLSNRALLQRAGLMAADAAPAAVTPIRAGPGPDPEAQVEIEMMDARLALGMLAQAFGEADNDIVLAARATRRPGALVVRQGVANLADLRLFLDLYGMPALAGPRGTLDLRVPLLVMPDAALALAPGQGLRLSRTHGAFLVNMGTLRVAGAEISVTGPAAPASPAFVPFVATAGGGAVEVTAARVSGLGFGQTAKFSGFSVLGNGLAARPRASVIRGSRISDIVSLSVAGVAGIVVEDNRFRRMRGRALVLSAATGARVRGNIFHDGVPNNAIRVTDGSARGIVEDNVVLGGSRSGIVVDASSHATTIRGNTVWRRDGGGIKVDRADCALIGRNTVIDNRQKGIEVRTSQGTRVTGNRAIANSSAGLWVSAQDAGTLTYLVGNVVAANGAGMATASAGRMYLAGNDFSNQFPRFLHGDVARQSALIARDLKGLEPMLITGAGGQAAARPPSPCTDAG</sequence>
<dbReference type="SMART" id="SM00710">
    <property type="entry name" value="PbH1"/>
    <property type="match status" value="5"/>
</dbReference>
<proteinExistence type="predicted"/>
<feature type="signal peptide" evidence="1">
    <location>
        <begin position="1"/>
        <end position="22"/>
    </location>
</feature>
<gene>
    <name evidence="3" type="ORF">GE300_04250</name>
</gene>
<keyword evidence="4" id="KW-1185">Reference proteome</keyword>
<name>A0A6L5YWV6_9RHOB</name>
<protein>
    <recommendedName>
        <fullName evidence="2">Periplasmic copper-binding protein NosD beta helix domain-containing protein</fullName>
    </recommendedName>
</protein>
<dbReference type="SUPFAM" id="SSF51126">
    <property type="entry name" value="Pectin lyase-like"/>
    <property type="match status" value="1"/>
</dbReference>
<evidence type="ECO:0000313" key="3">
    <source>
        <dbReference type="EMBL" id="MSU88833.1"/>
    </source>
</evidence>